<dbReference type="Proteomes" id="UP001057520">
    <property type="component" value="Chromosome"/>
</dbReference>
<accession>A0ABY4ZN91</accession>
<dbReference type="SUPFAM" id="SSF53474">
    <property type="entry name" value="alpha/beta-Hydrolases"/>
    <property type="match status" value="1"/>
</dbReference>
<dbReference type="InterPro" id="IPR010297">
    <property type="entry name" value="DUF900_hydrolase"/>
</dbReference>
<gene>
    <name evidence="1" type="ORF">MZV50_15660</name>
</gene>
<protein>
    <submittedName>
        <fullName evidence="1">Alpha/beta fold hydrolase</fullName>
    </submittedName>
</protein>
<dbReference type="GO" id="GO:0016787">
    <property type="term" value="F:hydrolase activity"/>
    <property type="evidence" value="ECO:0007669"/>
    <property type="project" value="UniProtKB-KW"/>
</dbReference>
<keyword evidence="1" id="KW-0378">Hydrolase</keyword>
<organism evidence="1 2">
    <name type="scientific">Caulobacter segnis</name>
    <dbReference type="NCBI Taxonomy" id="88688"/>
    <lineage>
        <taxon>Bacteria</taxon>
        <taxon>Pseudomonadati</taxon>
        <taxon>Pseudomonadota</taxon>
        <taxon>Alphaproteobacteria</taxon>
        <taxon>Caulobacterales</taxon>
        <taxon>Caulobacteraceae</taxon>
        <taxon>Caulobacter</taxon>
    </lineage>
</organism>
<proteinExistence type="predicted"/>
<name>A0ABY4ZN91_9CAUL</name>
<dbReference type="Gene3D" id="3.40.50.1820">
    <property type="entry name" value="alpha/beta hydrolase"/>
    <property type="match status" value="1"/>
</dbReference>
<keyword evidence="2" id="KW-1185">Reference proteome</keyword>
<evidence type="ECO:0000313" key="2">
    <source>
        <dbReference type="Proteomes" id="UP001057520"/>
    </source>
</evidence>
<evidence type="ECO:0000313" key="1">
    <source>
        <dbReference type="EMBL" id="USQ94046.1"/>
    </source>
</evidence>
<reference evidence="1 2" key="1">
    <citation type="submission" date="2022-04" db="EMBL/GenBank/DDBJ databases">
        <title>Genome sequence of soybean root-associated Caulobacter segnis RL271.</title>
        <authorList>
            <person name="Longley R."/>
            <person name="Bonito G."/>
            <person name="Trigodet F."/>
            <person name="Crosson S."/>
            <person name="Fiebig A."/>
        </authorList>
    </citation>
    <scope>NUCLEOTIDE SEQUENCE [LARGE SCALE GENOMIC DNA]</scope>
    <source>
        <strain evidence="1 2">RL271</strain>
    </source>
</reference>
<dbReference type="EMBL" id="CP096040">
    <property type="protein sequence ID" value="USQ94046.1"/>
    <property type="molecule type" value="Genomic_DNA"/>
</dbReference>
<dbReference type="Pfam" id="PF05990">
    <property type="entry name" value="DUF900"/>
    <property type="match status" value="1"/>
</dbReference>
<sequence>MGSVRVYFATNRNELPDNKKLVFGPRFNPDGVAALRFGYADFPDGVETLQGGEVHVYPDVKGETDVAKTGGGQFMNDLRNEMLDGRDTLVFVHGFNVTFNGAIEAGARLAREVRIRAGVTDEGRPVNIVVFSWPSDGEAVPFMSYYSDREDARASGPGLARAYLKLRDFLEQLRTQDRCERSLHLLAHSMGAYVLRQGLQAVIAKDPDGLVRLFDQILLAAPDEDDDAFELDSKLKPLPRIGRQVTVYFNPSDRALVISDKTKGNPDRLGSDGPRLIDMLPKKVVLVDCRNVAADADTLVQHSYYVRSPAMAFDIGSVLAGLDAEAIGNREYVLSLRAWRIIKELT</sequence>
<dbReference type="PANTHER" id="PTHR36513">
    <property type="entry name" value="ABC TRANSMEMBRANE TYPE-1 DOMAIN-CONTAINING PROTEIN"/>
    <property type="match status" value="1"/>
</dbReference>
<dbReference type="InterPro" id="IPR029058">
    <property type="entry name" value="AB_hydrolase_fold"/>
</dbReference>
<dbReference type="PANTHER" id="PTHR36513:SF1">
    <property type="entry name" value="TRANSMEMBRANE PROTEIN"/>
    <property type="match status" value="1"/>
</dbReference>